<reference evidence="3 4" key="1">
    <citation type="submission" date="2019-08" db="EMBL/GenBank/DDBJ databases">
        <title>Hyperibacter terrae gen. nov., sp. nov. and Hyperibacter viscosus sp. nov., two new members in the family Rhodospirillaceae isolated from the rhizosphere of Hypericum perforatum.</title>
        <authorList>
            <person name="Noviana Z."/>
        </authorList>
    </citation>
    <scope>NUCLEOTIDE SEQUENCE [LARGE SCALE GENOMIC DNA]</scope>
    <source>
        <strain evidence="3 4">R5959</strain>
    </source>
</reference>
<feature type="signal peptide" evidence="2">
    <location>
        <begin position="1"/>
        <end position="32"/>
    </location>
</feature>
<dbReference type="OrthoDB" id="6529964at2"/>
<dbReference type="Proteomes" id="UP000325797">
    <property type="component" value="Chromosome"/>
</dbReference>
<proteinExistence type="predicted"/>
<dbReference type="GO" id="GO:0030288">
    <property type="term" value="C:outer membrane-bounded periplasmic space"/>
    <property type="evidence" value="ECO:0007669"/>
    <property type="project" value="TreeGrafter"/>
</dbReference>
<feature type="chain" id="PRO_5023863387" evidence="2">
    <location>
        <begin position="33"/>
        <end position="356"/>
    </location>
</feature>
<evidence type="ECO:0000313" key="3">
    <source>
        <dbReference type="EMBL" id="QEX24725.1"/>
    </source>
</evidence>
<dbReference type="Gene3D" id="3.40.190.10">
    <property type="entry name" value="Periplasmic binding protein-like II"/>
    <property type="match status" value="2"/>
</dbReference>
<dbReference type="PANTHER" id="PTHR30006:SF2">
    <property type="entry name" value="ABC TRANSPORTER SUBSTRATE-BINDING PROTEIN"/>
    <property type="match status" value="1"/>
</dbReference>
<organism evidence="3 4">
    <name type="scientific">Hypericibacter adhaerens</name>
    <dbReference type="NCBI Taxonomy" id="2602016"/>
    <lineage>
        <taxon>Bacteria</taxon>
        <taxon>Pseudomonadati</taxon>
        <taxon>Pseudomonadota</taxon>
        <taxon>Alphaproteobacteria</taxon>
        <taxon>Rhodospirillales</taxon>
        <taxon>Dongiaceae</taxon>
        <taxon>Hypericibacter</taxon>
    </lineage>
</organism>
<dbReference type="Pfam" id="PF13416">
    <property type="entry name" value="SBP_bac_8"/>
    <property type="match status" value="1"/>
</dbReference>
<dbReference type="KEGG" id="hadh:FRZ61_46660"/>
<name>A0A5J6N6X0_9PROT</name>
<dbReference type="RefSeq" id="WP_151119978.1">
    <property type="nucleotide sequence ID" value="NZ_CP042582.1"/>
</dbReference>
<protein>
    <submittedName>
        <fullName evidence="3">ABC transporter substrate-binding protein</fullName>
    </submittedName>
</protein>
<dbReference type="EMBL" id="CP042582">
    <property type="protein sequence ID" value="QEX24725.1"/>
    <property type="molecule type" value="Genomic_DNA"/>
</dbReference>
<keyword evidence="4" id="KW-1185">Reference proteome</keyword>
<dbReference type="CDD" id="cd13589">
    <property type="entry name" value="PBP2_polyamine_RpCGA009"/>
    <property type="match status" value="1"/>
</dbReference>
<accession>A0A5J6N6X0</accession>
<dbReference type="GO" id="GO:0030976">
    <property type="term" value="F:thiamine pyrophosphate binding"/>
    <property type="evidence" value="ECO:0007669"/>
    <property type="project" value="TreeGrafter"/>
</dbReference>
<dbReference type="SUPFAM" id="SSF53850">
    <property type="entry name" value="Periplasmic binding protein-like II"/>
    <property type="match status" value="1"/>
</dbReference>
<dbReference type="GO" id="GO:0015888">
    <property type="term" value="P:thiamine transport"/>
    <property type="evidence" value="ECO:0007669"/>
    <property type="project" value="TreeGrafter"/>
</dbReference>
<evidence type="ECO:0000313" key="4">
    <source>
        <dbReference type="Proteomes" id="UP000325797"/>
    </source>
</evidence>
<evidence type="ECO:0000256" key="1">
    <source>
        <dbReference type="ARBA" id="ARBA00022729"/>
    </source>
</evidence>
<sequence>MKRSIKTELATLLSAAALAVIGAAADATSSQAATPLVLACYPGAPETFFREEIIPRFEKQFDAKVTYLTGNSPGTIAKLQAQKSDPQIDVACIDDGPMVQARGMGLLQATDPAKLTNLKDIQEVSKLPDGIGLGWGLFRFGLAYNPDEFKKRSLPPLESWNDLARPDLKGHVVVNSISISYTPILLTMLARANGGDEKNIDPGFAEMQKIRPNVFTYDTTADLTPYFQQGEAWVGVWTDSETYSYVQRTQFPLKFVFPKEGTTAIQTAAAVVAGAKHADLADKFLNYLIGAEAQELMAKKLGWMPVNKKAQLPSDMAAIIASPEGSGDNMVSMDWTLLGQQRPAWTERWNKEVETQ</sequence>
<dbReference type="GO" id="GO:0030975">
    <property type="term" value="F:thiamine binding"/>
    <property type="evidence" value="ECO:0007669"/>
    <property type="project" value="TreeGrafter"/>
</dbReference>
<evidence type="ECO:0000256" key="2">
    <source>
        <dbReference type="SAM" id="SignalP"/>
    </source>
</evidence>
<keyword evidence="1 2" id="KW-0732">Signal</keyword>
<dbReference type="InterPro" id="IPR006059">
    <property type="entry name" value="SBP"/>
</dbReference>
<gene>
    <name evidence="3" type="ORF">FRZ61_46660</name>
</gene>
<dbReference type="PANTHER" id="PTHR30006">
    <property type="entry name" value="THIAMINE-BINDING PERIPLASMIC PROTEIN-RELATED"/>
    <property type="match status" value="1"/>
</dbReference>
<dbReference type="AlphaFoldDB" id="A0A5J6N6X0"/>